<dbReference type="OrthoDB" id="6419576at2759"/>
<accession>A0A6A4VXA5</accession>
<dbReference type="AlphaFoldDB" id="A0A6A4VXA5"/>
<organism evidence="1 2">
    <name type="scientific">Amphibalanus amphitrite</name>
    <name type="common">Striped barnacle</name>
    <name type="synonym">Balanus amphitrite</name>
    <dbReference type="NCBI Taxonomy" id="1232801"/>
    <lineage>
        <taxon>Eukaryota</taxon>
        <taxon>Metazoa</taxon>
        <taxon>Ecdysozoa</taxon>
        <taxon>Arthropoda</taxon>
        <taxon>Crustacea</taxon>
        <taxon>Multicrustacea</taxon>
        <taxon>Cirripedia</taxon>
        <taxon>Thoracica</taxon>
        <taxon>Thoracicalcarea</taxon>
        <taxon>Balanomorpha</taxon>
        <taxon>Balanoidea</taxon>
        <taxon>Balanidae</taxon>
        <taxon>Amphibalaninae</taxon>
        <taxon>Amphibalanus</taxon>
    </lineage>
</organism>
<name>A0A6A4VXA5_AMPAM</name>
<dbReference type="Gene3D" id="3.15.10.50">
    <property type="match status" value="1"/>
</dbReference>
<gene>
    <name evidence="1" type="primary">ALL7_0</name>
    <name evidence="1" type="ORF">FJT64_006280</name>
</gene>
<dbReference type="InterPro" id="IPR020234">
    <property type="entry name" value="Mite_allergen_group-7"/>
</dbReference>
<dbReference type="InterPro" id="IPR038602">
    <property type="entry name" value="Mite_allergen_7_sf"/>
</dbReference>
<sequence>MALRKQAGAAAGLALLIKTGVEDMEEKAVRKWLSWILRRHVQGNKGRAKTSDANRFVDNAMEFARSLIKSEGLDPLKVADDETLFEEKLFFIRLSASVTFLATSLKGMSTLRRKGDAILELDGDWLTLQTQLATTKIECNTNCTAKFMDLGPNFDLTVDVDAVTVKMKARINTSTMQIVIPSFEVVHVGDIDAEADGLFPIDSLLAAISELFIKRCKDSIVKVFEFEAQCQLEAALKRLDFTQIVRSYGRKYFKDAAQHVGVPGLS</sequence>
<evidence type="ECO:0000313" key="2">
    <source>
        <dbReference type="Proteomes" id="UP000440578"/>
    </source>
</evidence>
<dbReference type="EMBL" id="VIIS01001578">
    <property type="protein sequence ID" value="KAF0296224.1"/>
    <property type="molecule type" value="Genomic_DNA"/>
</dbReference>
<reference evidence="1 2" key="1">
    <citation type="submission" date="2019-07" db="EMBL/GenBank/DDBJ databases">
        <title>Draft genome assembly of a fouling barnacle, Amphibalanus amphitrite (Darwin, 1854): The first reference genome for Thecostraca.</title>
        <authorList>
            <person name="Kim W."/>
        </authorList>
    </citation>
    <scope>NUCLEOTIDE SEQUENCE [LARGE SCALE GENOMIC DNA]</scope>
    <source>
        <strain evidence="1">SNU_AA5</strain>
        <tissue evidence="1">Soma without cirri and trophi</tissue>
    </source>
</reference>
<dbReference type="Pfam" id="PF16984">
    <property type="entry name" value="Grp7_allergen"/>
    <property type="match status" value="1"/>
</dbReference>
<keyword evidence="2" id="KW-1185">Reference proteome</keyword>
<evidence type="ECO:0000313" key="1">
    <source>
        <dbReference type="EMBL" id="KAF0296224.1"/>
    </source>
</evidence>
<dbReference type="Proteomes" id="UP000440578">
    <property type="component" value="Unassembled WGS sequence"/>
</dbReference>
<protein>
    <submittedName>
        <fullName evidence="1">Mite allergen Lep d 7</fullName>
    </submittedName>
</protein>
<proteinExistence type="predicted"/>
<comment type="caution">
    <text evidence="1">The sequence shown here is derived from an EMBL/GenBank/DDBJ whole genome shotgun (WGS) entry which is preliminary data.</text>
</comment>